<keyword evidence="2" id="KW-1185">Reference proteome</keyword>
<dbReference type="Proteomes" id="UP000016519">
    <property type="component" value="Unassembled WGS sequence"/>
</dbReference>
<evidence type="ECO:0000313" key="2">
    <source>
        <dbReference type="Proteomes" id="UP000016519"/>
    </source>
</evidence>
<proteinExistence type="predicted"/>
<comment type="caution">
    <text evidence="1">The sequence shown here is derived from an EMBL/GenBank/DDBJ whole genome shotgun (WGS) entry which is preliminary data.</text>
</comment>
<accession>U1SJ22</accession>
<name>U1SJ22_9BIFI</name>
<dbReference type="HOGENOM" id="CLU_3228713_0_0_11"/>
<dbReference type="AlphaFoldDB" id="U1SJ22"/>
<sequence>MFNSRGFYSLAFCLTDSYTCYASFDAQKWLQNWHIGCAHRLHT</sequence>
<protein>
    <submittedName>
        <fullName evidence="1">Uncharacterized protein</fullName>
    </submittedName>
</protein>
<evidence type="ECO:0000313" key="1">
    <source>
        <dbReference type="EMBL" id="ERH31938.1"/>
    </source>
</evidence>
<gene>
    <name evidence="1" type="ORF">HMPREF9244_00072</name>
</gene>
<reference evidence="1 2" key="1">
    <citation type="submission" date="2013-08" db="EMBL/GenBank/DDBJ databases">
        <authorList>
            <person name="Weinstock G."/>
            <person name="Sodergren E."/>
            <person name="Wylie T."/>
            <person name="Fulton L."/>
            <person name="Fulton R."/>
            <person name="Fronick C."/>
            <person name="O'Laughlin M."/>
            <person name="Godfrey J."/>
            <person name="Miner T."/>
            <person name="Herter B."/>
            <person name="Appelbaum E."/>
            <person name="Cordes M."/>
            <person name="Lek S."/>
            <person name="Wollam A."/>
            <person name="Pepin K.H."/>
            <person name="Palsikar V.B."/>
            <person name="Mitreva M."/>
            <person name="Wilson R.K."/>
        </authorList>
    </citation>
    <scope>NUCLEOTIDE SEQUENCE [LARGE SCALE GENOMIC DNA]</scope>
    <source>
        <strain evidence="1 2">F0580</strain>
    </source>
</reference>
<organism evidence="1 2">
    <name type="scientific">Alloscardovia omnicolens F0580</name>
    <dbReference type="NCBI Taxonomy" id="1321816"/>
    <lineage>
        <taxon>Bacteria</taxon>
        <taxon>Bacillati</taxon>
        <taxon>Actinomycetota</taxon>
        <taxon>Actinomycetes</taxon>
        <taxon>Bifidobacteriales</taxon>
        <taxon>Bifidobacteriaceae</taxon>
        <taxon>Alloscardovia</taxon>
    </lineage>
</organism>
<dbReference type="EMBL" id="AWSI01000007">
    <property type="protein sequence ID" value="ERH31938.1"/>
    <property type="molecule type" value="Genomic_DNA"/>
</dbReference>